<sequence>MSYTKTLTFRSNNLGTDATLMLIFNKALAGSYDKFPVVWKVTKFGVSGQYQSTVTFSSQSLNTGFQPVLRGYITSDYQEGQIVKGQISVPYIFEQDLSTLDDNTTWNLSYDTATGKVSINQA</sequence>
<dbReference type="AlphaFoldDB" id="A0A8I3ACL6"/>
<accession>A0A8I3ACL6</accession>
<gene>
    <name evidence="1" type="ORF">JVT61DRAFT_8618</name>
</gene>
<evidence type="ECO:0000313" key="2">
    <source>
        <dbReference type="Proteomes" id="UP000683000"/>
    </source>
</evidence>
<evidence type="ECO:0000313" key="1">
    <source>
        <dbReference type="EMBL" id="KAG6380468.1"/>
    </source>
</evidence>
<protein>
    <submittedName>
        <fullName evidence="1">Uncharacterized protein</fullName>
    </submittedName>
</protein>
<organism evidence="1 2">
    <name type="scientific">Boletus reticuloceps</name>
    <dbReference type="NCBI Taxonomy" id="495285"/>
    <lineage>
        <taxon>Eukaryota</taxon>
        <taxon>Fungi</taxon>
        <taxon>Dikarya</taxon>
        <taxon>Basidiomycota</taxon>
        <taxon>Agaricomycotina</taxon>
        <taxon>Agaricomycetes</taxon>
        <taxon>Agaricomycetidae</taxon>
        <taxon>Boletales</taxon>
        <taxon>Boletineae</taxon>
        <taxon>Boletaceae</taxon>
        <taxon>Boletoideae</taxon>
        <taxon>Boletus</taxon>
    </lineage>
</organism>
<dbReference type="OrthoDB" id="3165318at2759"/>
<comment type="caution">
    <text evidence="1">The sequence shown here is derived from an EMBL/GenBank/DDBJ whole genome shotgun (WGS) entry which is preliminary data.</text>
</comment>
<keyword evidence="2" id="KW-1185">Reference proteome</keyword>
<proteinExistence type="predicted"/>
<name>A0A8I3ACL6_9AGAM</name>
<reference evidence="1" key="1">
    <citation type="submission" date="2021-03" db="EMBL/GenBank/DDBJ databases">
        <title>Evolutionary innovations through gain and loss of genes in the ectomycorrhizal Boletales.</title>
        <authorList>
            <person name="Wu G."/>
            <person name="Miyauchi S."/>
            <person name="Morin E."/>
            <person name="Yang Z.-L."/>
            <person name="Xu J."/>
            <person name="Martin F.M."/>
        </authorList>
    </citation>
    <scope>NUCLEOTIDE SEQUENCE</scope>
    <source>
        <strain evidence="1">BR01</strain>
    </source>
</reference>
<dbReference type="Proteomes" id="UP000683000">
    <property type="component" value="Unassembled WGS sequence"/>
</dbReference>
<dbReference type="EMBL" id="JAGFBS010000003">
    <property type="protein sequence ID" value="KAG6380468.1"/>
    <property type="molecule type" value="Genomic_DNA"/>
</dbReference>